<dbReference type="Proteomes" id="UP000036987">
    <property type="component" value="Unassembled WGS sequence"/>
</dbReference>
<dbReference type="OMA" id="YAEAQMW"/>
<dbReference type="GO" id="GO:0009451">
    <property type="term" value="P:RNA modification"/>
    <property type="evidence" value="ECO:0000318"/>
    <property type="project" value="GO_Central"/>
</dbReference>
<dbReference type="InterPro" id="IPR032867">
    <property type="entry name" value="DYW_dom"/>
</dbReference>
<dbReference type="PANTHER" id="PTHR47926">
    <property type="entry name" value="PENTATRICOPEPTIDE REPEAT-CONTAINING PROTEIN"/>
    <property type="match status" value="1"/>
</dbReference>
<dbReference type="InterPro" id="IPR046848">
    <property type="entry name" value="E_motif"/>
</dbReference>
<dbReference type="InterPro" id="IPR046960">
    <property type="entry name" value="PPR_At4g14850-like_plant"/>
</dbReference>
<sequence>MSLSSLHPSTSAVDSRFSCAHPLLQFHIFNLNQNPSPRIRPPPCSCKLSSLQSPVLSKSGEFANNNHKIQYLCKQGNIKLAFQAFSNEPNPTIRTYETLILACSAQNAAVYGRIIHRYIVQDGLDGDCFLSTRLIDMYSRFDALEDARRVFDASREKDVYLWNAFLRALAIAGKGEEALEIYGRMGQSVGIEFDSFSYSYALKACVVPLSQSSTLSFERVRKIHGYIIRHGYQSLIYVATTLVDVYAKLSHVGYARMVFDGMLEKNVVTWSAMIGCYAKNEMEFEALRVFGEMMTASSIDRNIIPNSVTIISILQACSGLSAMEIGKVIHAYVLRRRLDSVISVSNTLLSMYAKSGNLDMSRRIFDQLGDRRDVISWTAMVSGLGMHGHASGAIDCFHQMLRAGVFPSPITFLSVLGACSHAGLIKEGKEIFELMTNGYHIIPGPEHYASMVDLLGRAGRLDEAANIISAMRIEPGPTVWGSLLGACRIHRNVELAERACVRLFKLEPTNAGNYMLLSNIYFDAGMWEKVAETKSLLAAHALQKMAGCSFIEVRRRVYSFVSVDEANPHIEQLNALLLQIMVEMKREMPSYTPQTNVVMYDVEEEVKERILLGHSEKLAVAFGLINTNAGDVIRITKNLRLCEDCHSVTKFVSKLANREILVRDVNRFHRFRDGVCSCGDYW</sequence>
<gene>
    <name evidence="5" type="ORF">ZOSMA_239G00190</name>
</gene>
<comment type="caution">
    <text evidence="5">The sequence shown here is derived from an EMBL/GenBank/DDBJ whole genome shotgun (WGS) entry which is preliminary data.</text>
</comment>
<evidence type="ECO:0000256" key="1">
    <source>
        <dbReference type="ARBA" id="ARBA00006643"/>
    </source>
</evidence>
<dbReference type="GO" id="GO:0008270">
    <property type="term" value="F:zinc ion binding"/>
    <property type="evidence" value="ECO:0007669"/>
    <property type="project" value="InterPro"/>
</dbReference>
<dbReference type="PANTHER" id="PTHR47926:SF482">
    <property type="entry name" value="PENTATRICOPEPTIDE REPEAT-CONTAINING PROTEIN CHLOROPLASTIC"/>
    <property type="match status" value="1"/>
</dbReference>
<evidence type="ECO:0000313" key="6">
    <source>
        <dbReference type="Proteomes" id="UP000036987"/>
    </source>
</evidence>
<dbReference type="Pfam" id="PF14432">
    <property type="entry name" value="DYW_deaminase"/>
    <property type="match status" value="1"/>
</dbReference>
<dbReference type="PROSITE" id="PS51375">
    <property type="entry name" value="PPR"/>
    <property type="match status" value="3"/>
</dbReference>
<keyword evidence="2" id="KW-0677">Repeat</keyword>
<dbReference type="EMBL" id="LFYR01000838">
    <property type="protein sequence ID" value="KMZ68512.1"/>
    <property type="molecule type" value="Genomic_DNA"/>
</dbReference>
<feature type="repeat" description="PPR" evidence="3">
    <location>
        <begin position="266"/>
        <end position="296"/>
    </location>
</feature>
<proteinExistence type="inferred from homology"/>
<feature type="domain" description="DYW" evidence="4">
    <location>
        <begin position="591"/>
        <end position="682"/>
    </location>
</feature>
<dbReference type="NCBIfam" id="TIGR00756">
    <property type="entry name" value="PPR"/>
    <property type="match status" value="3"/>
</dbReference>
<protein>
    <submittedName>
        <fullName evidence="5">Pentatricopeptide repeat-containing protein</fullName>
    </submittedName>
</protein>
<evidence type="ECO:0000313" key="5">
    <source>
        <dbReference type="EMBL" id="KMZ68512.1"/>
    </source>
</evidence>
<dbReference type="Gene3D" id="1.25.40.10">
    <property type="entry name" value="Tetratricopeptide repeat domain"/>
    <property type="match status" value="3"/>
</dbReference>
<dbReference type="FunFam" id="1.25.40.10:FF:000073">
    <property type="entry name" value="Pentatricopeptide repeat-containing protein chloroplastic"/>
    <property type="match status" value="1"/>
</dbReference>
<dbReference type="GO" id="GO:0010467">
    <property type="term" value="P:gene expression"/>
    <property type="evidence" value="ECO:0007669"/>
    <property type="project" value="UniProtKB-ARBA"/>
</dbReference>
<evidence type="ECO:0000256" key="3">
    <source>
        <dbReference type="PROSITE-ProRule" id="PRU00708"/>
    </source>
</evidence>
<reference evidence="6" key="1">
    <citation type="journal article" date="2016" name="Nature">
        <title>The genome of the seagrass Zostera marina reveals angiosperm adaptation to the sea.</title>
        <authorList>
            <person name="Olsen J.L."/>
            <person name="Rouze P."/>
            <person name="Verhelst B."/>
            <person name="Lin Y.-C."/>
            <person name="Bayer T."/>
            <person name="Collen J."/>
            <person name="Dattolo E."/>
            <person name="De Paoli E."/>
            <person name="Dittami S."/>
            <person name="Maumus F."/>
            <person name="Michel G."/>
            <person name="Kersting A."/>
            <person name="Lauritano C."/>
            <person name="Lohaus R."/>
            <person name="Toepel M."/>
            <person name="Tonon T."/>
            <person name="Vanneste K."/>
            <person name="Amirebrahimi M."/>
            <person name="Brakel J."/>
            <person name="Bostroem C."/>
            <person name="Chovatia M."/>
            <person name="Grimwood J."/>
            <person name="Jenkins J.W."/>
            <person name="Jueterbock A."/>
            <person name="Mraz A."/>
            <person name="Stam W.T."/>
            <person name="Tice H."/>
            <person name="Bornberg-Bauer E."/>
            <person name="Green P.J."/>
            <person name="Pearson G.A."/>
            <person name="Procaccini G."/>
            <person name="Duarte C.M."/>
            <person name="Schmutz J."/>
            <person name="Reusch T.B.H."/>
            <person name="Van de Peer Y."/>
        </authorList>
    </citation>
    <scope>NUCLEOTIDE SEQUENCE [LARGE SCALE GENOMIC DNA]</scope>
    <source>
        <strain evidence="6">cv. Finnish</strain>
    </source>
</reference>
<feature type="repeat" description="PPR" evidence="3">
    <location>
        <begin position="373"/>
        <end position="407"/>
    </location>
</feature>
<name>A0A0K9PJU7_ZOSMR</name>
<dbReference type="InterPro" id="IPR011990">
    <property type="entry name" value="TPR-like_helical_dom_sf"/>
</dbReference>
<dbReference type="OrthoDB" id="185373at2759"/>
<comment type="similarity">
    <text evidence="1">Belongs to the PPR family. PCMP-H subfamily.</text>
</comment>
<feature type="repeat" description="PPR" evidence="3">
    <location>
        <begin position="158"/>
        <end position="188"/>
    </location>
</feature>
<dbReference type="GO" id="GO:0003723">
    <property type="term" value="F:RNA binding"/>
    <property type="evidence" value="ECO:0000318"/>
    <property type="project" value="GO_Central"/>
</dbReference>
<evidence type="ECO:0000259" key="4">
    <source>
        <dbReference type="Pfam" id="PF14432"/>
    </source>
</evidence>
<keyword evidence="6" id="KW-1185">Reference proteome</keyword>
<dbReference type="Pfam" id="PF01535">
    <property type="entry name" value="PPR"/>
    <property type="match status" value="5"/>
</dbReference>
<dbReference type="Pfam" id="PF13041">
    <property type="entry name" value="PPR_2"/>
    <property type="match status" value="1"/>
</dbReference>
<dbReference type="FunFam" id="1.25.40.10:FF:001104">
    <property type="entry name" value="Uncharacterized protein"/>
    <property type="match status" value="1"/>
</dbReference>
<dbReference type="InterPro" id="IPR002885">
    <property type="entry name" value="PPR_rpt"/>
</dbReference>
<organism evidence="5 6">
    <name type="scientific">Zostera marina</name>
    <name type="common">Eelgrass</name>
    <dbReference type="NCBI Taxonomy" id="29655"/>
    <lineage>
        <taxon>Eukaryota</taxon>
        <taxon>Viridiplantae</taxon>
        <taxon>Streptophyta</taxon>
        <taxon>Embryophyta</taxon>
        <taxon>Tracheophyta</taxon>
        <taxon>Spermatophyta</taxon>
        <taxon>Magnoliopsida</taxon>
        <taxon>Liliopsida</taxon>
        <taxon>Zosteraceae</taxon>
        <taxon>Zostera</taxon>
    </lineage>
</organism>
<evidence type="ECO:0000256" key="2">
    <source>
        <dbReference type="ARBA" id="ARBA00022737"/>
    </source>
</evidence>
<dbReference type="Pfam" id="PF20431">
    <property type="entry name" value="E_motif"/>
    <property type="match status" value="1"/>
</dbReference>
<dbReference type="AlphaFoldDB" id="A0A0K9PJU7"/>
<accession>A0A0K9PJU7</accession>
<dbReference type="STRING" id="29655.A0A0K9PJU7"/>